<accession>A0A381XFF3</accession>
<sequence>RILQTLLICGATGFIGRNIAEHYARTGEYKVVGVHNKRRSFECPGLVWIKADLTNPDDVDRALSGVDIVIQAAATTSGSKDIVARPFIHTTDNAVMNSLLFRAAFEKKLDQVVFFSCTVMLQSSEQALTEVDFDANVPLHPRYFGVGWTKVYIEKMCEFYSRIGSTKYTAIRHSNIYGPHDKYDLERSHVFGATVTKVMSAQDGKITVWGTGEEARDLLYVEDLIDFVDKAIHRQDTSFGLYNCGYGEAISIRDLVSKIVQKSGRTLAIEHDLSQPTIKSSLFLDCAKAKRELGWKRTTSLDAGIAKTLVWWQANIGETAI</sequence>
<feature type="non-terminal residue" evidence="3">
    <location>
        <position position="1"/>
    </location>
</feature>
<dbReference type="AlphaFoldDB" id="A0A381XFF3"/>
<name>A0A381XFF3_9ZZZZ</name>
<organism evidence="3">
    <name type="scientific">marine metagenome</name>
    <dbReference type="NCBI Taxonomy" id="408172"/>
    <lineage>
        <taxon>unclassified sequences</taxon>
        <taxon>metagenomes</taxon>
        <taxon>ecological metagenomes</taxon>
    </lineage>
</organism>
<dbReference type="Gene3D" id="3.90.25.10">
    <property type="entry name" value="UDP-galactose 4-epimerase, domain 1"/>
    <property type="match status" value="1"/>
</dbReference>
<proteinExistence type="inferred from homology"/>
<feature type="domain" description="NAD-dependent epimerase/dehydratase" evidence="2">
    <location>
        <begin position="7"/>
        <end position="245"/>
    </location>
</feature>
<protein>
    <recommendedName>
        <fullName evidence="2">NAD-dependent epimerase/dehydratase domain-containing protein</fullName>
    </recommendedName>
</protein>
<dbReference type="InterPro" id="IPR036291">
    <property type="entry name" value="NAD(P)-bd_dom_sf"/>
</dbReference>
<evidence type="ECO:0000259" key="2">
    <source>
        <dbReference type="Pfam" id="PF01370"/>
    </source>
</evidence>
<dbReference type="PANTHER" id="PTHR43000">
    <property type="entry name" value="DTDP-D-GLUCOSE 4,6-DEHYDRATASE-RELATED"/>
    <property type="match status" value="1"/>
</dbReference>
<gene>
    <name evidence="3" type="ORF">METZ01_LOCUS116358</name>
</gene>
<dbReference type="SUPFAM" id="SSF51735">
    <property type="entry name" value="NAD(P)-binding Rossmann-fold domains"/>
    <property type="match status" value="1"/>
</dbReference>
<dbReference type="InterPro" id="IPR001509">
    <property type="entry name" value="Epimerase_deHydtase"/>
</dbReference>
<reference evidence="3" key="1">
    <citation type="submission" date="2018-05" db="EMBL/GenBank/DDBJ databases">
        <authorList>
            <person name="Lanie J.A."/>
            <person name="Ng W.-L."/>
            <person name="Kazmierczak K.M."/>
            <person name="Andrzejewski T.M."/>
            <person name="Davidsen T.M."/>
            <person name="Wayne K.J."/>
            <person name="Tettelin H."/>
            <person name="Glass J.I."/>
            <person name="Rusch D."/>
            <person name="Podicherti R."/>
            <person name="Tsui H.-C.T."/>
            <person name="Winkler M.E."/>
        </authorList>
    </citation>
    <scope>NUCLEOTIDE SEQUENCE</scope>
</reference>
<dbReference type="EMBL" id="UINC01014995">
    <property type="protein sequence ID" value="SVA63504.1"/>
    <property type="molecule type" value="Genomic_DNA"/>
</dbReference>
<dbReference type="Gene3D" id="3.40.50.720">
    <property type="entry name" value="NAD(P)-binding Rossmann-like Domain"/>
    <property type="match status" value="1"/>
</dbReference>
<dbReference type="Pfam" id="PF01370">
    <property type="entry name" value="Epimerase"/>
    <property type="match status" value="1"/>
</dbReference>
<comment type="similarity">
    <text evidence="1">Belongs to the NAD(P)-dependent epimerase/dehydratase family.</text>
</comment>
<evidence type="ECO:0000256" key="1">
    <source>
        <dbReference type="ARBA" id="ARBA00007637"/>
    </source>
</evidence>
<evidence type="ECO:0000313" key="3">
    <source>
        <dbReference type="EMBL" id="SVA63504.1"/>
    </source>
</evidence>